<dbReference type="STRING" id="382638.Hac_1607"/>
<protein>
    <recommendedName>
        <fullName evidence="3">Hac prophage II protein</fullName>
    </recommendedName>
</protein>
<dbReference type="KEGG" id="hac:Hac_1607"/>
<dbReference type="EMBL" id="AM260522">
    <property type="protein sequence ID" value="CAK00316.1"/>
    <property type="molecule type" value="Genomic_DNA"/>
</dbReference>
<dbReference type="HOGENOM" id="CLU_201777_0_0_7"/>
<dbReference type="GeneID" id="91961794"/>
<keyword evidence="2" id="KW-1185">Reference proteome</keyword>
<reference evidence="1 2" key="1">
    <citation type="journal article" date="2006" name="PLoS Genet.">
        <title>Who ate whom? Adaptive Helicobacter genomic changes that accompanied a host jump from early humans to large felines.</title>
        <authorList>
            <person name="Eppinger M."/>
            <person name="Baar C."/>
            <person name="Linz B."/>
            <person name="Raddatz G."/>
            <person name="Lanz C."/>
            <person name="Keller H."/>
            <person name="Morelli G."/>
            <person name="Gressmann H."/>
            <person name="Achtman M."/>
            <person name="Schuster S.C."/>
        </authorList>
    </citation>
    <scope>NUCLEOTIDE SEQUENCE [LARGE SCALE GENOMIC DNA]</scope>
    <source>
        <strain evidence="1 2">Sheeba</strain>
    </source>
</reference>
<dbReference type="RefSeq" id="WP_011578399.1">
    <property type="nucleotide sequence ID" value="NC_008229.1"/>
</dbReference>
<accession>Q17VL0</accession>
<dbReference type="AlphaFoldDB" id="Q17VL0"/>
<name>Q17VL0_HELAH</name>
<evidence type="ECO:0000313" key="2">
    <source>
        <dbReference type="Proteomes" id="UP000000775"/>
    </source>
</evidence>
<organism evidence="1 2">
    <name type="scientific">Helicobacter acinonychis (strain Sheeba)</name>
    <dbReference type="NCBI Taxonomy" id="382638"/>
    <lineage>
        <taxon>Bacteria</taxon>
        <taxon>Pseudomonadati</taxon>
        <taxon>Campylobacterota</taxon>
        <taxon>Epsilonproteobacteria</taxon>
        <taxon>Campylobacterales</taxon>
        <taxon>Helicobacteraceae</taxon>
        <taxon>Helicobacter</taxon>
    </lineage>
</organism>
<proteinExistence type="predicted"/>
<sequence length="58" mass="6847">MNYLMYLQMKAEKTDLSFKQFIEKLEALQKTHTLKESVCSVKNKRVTSYCIMLQRKGA</sequence>
<dbReference type="Proteomes" id="UP000000775">
    <property type="component" value="Chromosome"/>
</dbReference>
<evidence type="ECO:0008006" key="3">
    <source>
        <dbReference type="Google" id="ProtNLM"/>
    </source>
</evidence>
<evidence type="ECO:0000313" key="1">
    <source>
        <dbReference type="EMBL" id="CAK00316.1"/>
    </source>
</evidence>
<gene>
    <name evidence="1" type="primary">Hac prophage II orf4</name>
    <name evidence="1" type="ordered locus">Hac_1607</name>
</gene>